<dbReference type="OrthoDB" id="18018at2759"/>
<proteinExistence type="inferred from homology"/>
<dbReference type="InterPro" id="IPR007513">
    <property type="entry name" value="SERF-like_N"/>
</dbReference>
<dbReference type="InterPro" id="IPR040211">
    <property type="entry name" value="SERF1/2-like"/>
</dbReference>
<protein>
    <submittedName>
        <fullName evidence="4">Small edrk-rich factor 2</fullName>
    </submittedName>
</protein>
<feature type="region of interest" description="Disordered" evidence="2">
    <location>
        <begin position="1"/>
        <end position="58"/>
    </location>
</feature>
<keyword evidence="5" id="KW-1185">Reference proteome</keyword>
<name>A0A2G5BBE0_COERN</name>
<dbReference type="Proteomes" id="UP000242474">
    <property type="component" value="Unassembled WGS sequence"/>
</dbReference>
<sequence length="58" mass="6821">MTRGNQREQARQRNQKKQDKHSKGKSEDGVSLVKRRENDAEIMRQKQLKAKEKEAANK</sequence>
<evidence type="ECO:0000259" key="3">
    <source>
        <dbReference type="Pfam" id="PF04419"/>
    </source>
</evidence>
<dbReference type="AlphaFoldDB" id="A0A2G5BBE0"/>
<comment type="similarity">
    <text evidence="1">Belongs to the SERF family.</text>
</comment>
<gene>
    <name evidence="4" type="ORF">COEREDRAFT_42767</name>
</gene>
<organism evidence="4 5">
    <name type="scientific">Coemansia reversa (strain ATCC 12441 / NRRL 1564)</name>
    <dbReference type="NCBI Taxonomy" id="763665"/>
    <lineage>
        <taxon>Eukaryota</taxon>
        <taxon>Fungi</taxon>
        <taxon>Fungi incertae sedis</taxon>
        <taxon>Zoopagomycota</taxon>
        <taxon>Kickxellomycotina</taxon>
        <taxon>Kickxellomycetes</taxon>
        <taxon>Kickxellales</taxon>
        <taxon>Kickxellaceae</taxon>
        <taxon>Coemansia</taxon>
    </lineage>
</organism>
<evidence type="ECO:0000256" key="2">
    <source>
        <dbReference type="SAM" id="MobiDB-lite"/>
    </source>
</evidence>
<dbReference type="Pfam" id="PF04419">
    <property type="entry name" value="SERF-like_N"/>
    <property type="match status" value="1"/>
</dbReference>
<feature type="domain" description="Small EDRK-rich factor-like N-terminal" evidence="3">
    <location>
        <begin position="1"/>
        <end position="35"/>
    </location>
</feature>
<accession>A0A2G5BBE0</accession>
<feature type="compositionally biased region" description="Basic and acidic residues" evidence="2">
    <location>
        <begin position="24"/>
        <end position="58"/>
    </location>
</feature>
<dbReference type="PANTHER" id="PTHR13596">
    <property type="entry name" value="SMALL EDRK-RICH FACTOR 1"/>
    <property type="match status" value="1"/>
</dbReference>
<evidence type="ECO:0000313" key="5">
    <source>
        <dbReference type="Proteomes" id="UP000242474"/>
    </source>
</evidence>
<evidence type="ECO:0000256" key="1">
    <source>
        <dbReference type="ARBA" id="ARBA00007309"/>
    </source>
</evidence>
<feature type="compositionally biased region" description="Basic and acidic residues" evidence="2">
    <location>
        <begin position="1"/>
        <end position="11"/>
    </location>
</feature>
<feature type="compositionally biased region" description="Basic residues" evidence="2">
    <location>
        <begin position="13"/>
        <end position="23"/>
    </location>
</feature>
<evidence type="ECO:0000313" key="4">
    <source>
        <dbReference type="EMBL" id="PIA16320.1"/>
    </source>
</evidence>
<dbReference type="PANTHER" id="PTHR13596:SF0">
    <property type="entry name" value="SI:CH211-39K3.2-RELATED"/>
    <property type="match status" value="1"/>
</dbReference>
<dbReference type="EMBL" id="KZ303500">
    <property type="protein sequence ID" value="PIA16320.1"/>
    <property type="molecule type" value="Genomic_DNA"/>
</dbReference>
<reference evidence="4 5" key="1">
    <citation type="journal article" date="2015" name="Genome Biol. Evol.">
        <title>Phylogenomic analyses indicate that early fungi evolved digesting cell walls of algal ancestors of land plants.</title>
        <authorList>
            <person name="Chang Y."/>
            <person name="Wang S."/>
            <person name="Sekimoto S."/>
            <person name="Aerts A.L."/>
            <person name="Choi C."/>
            <person name="Clum A."/>
            <person name="LaButti K.M."/>
            <person name="Lindquist E.A."/>
            <person name="Yee Ngan C."/>
            <person name="Ohm R.A."/>
            <person name="Salamov A.A."/>
            <person name="Grigoriev I.V."/>
            <person name="Spatafora J.W."/>
            <person name="Berbee M.L."/>
        </authorList>
    </citation>
    <scope>NUCLEOTIDE SEQUENCE [LARGE SCALE GENOMIC DNA]</scope>
    <source>
        <strain evidence="4 5">NRRL 1564</strain>
    </source>
</reference>